<organism evidence="3 4">
    <name type="scientific">Zooshikella ganghwensis</name>
    <dbReference type="NCBI Taxonomy" id="202772"/>
    <lineage>
        <taxon>Bacteria</taxon>
        <taxon>Pseudomonadati</taxon>
        <taxon>Pseudomonadota</taxon>
        <taxon>Gammaproteobacteria</taxon>
        <taxon>Oceanospirillales</taxon>
        <taxon>Zooshikellaceae</taxon>
        <taxon>Zooshikella</taxon>
    </lineage>
</organism>
<evidence type="ECO:0000313" key="4">
    <source>
        <dbReference type="Proteomes" id="UP000257039"/>
    </source>
</evidence>
<sequence length="203" mass="22148">MYNINKVMSKGLQTIAFLGCCLLLLTGADKIYKETDEQGNIIFTDEPKTKNPEKIDVKPVTTISLPKPATSSKDTSQDDSESFTYDSFTITSPKNNETIRDPGNFKVTAKTSPRLKRGHKAQVFLDGASKGAKQKLLSFSLSNVERGTHTIEVKLFDSKGNEIQSASTTVHVKRTSIQNPNHPQNKPKPTPTPAPAPSNNSGS</sequence>
<dbReference type="AlphaFoldDB" id="A0A4P9VWG1"/>
<dbReference type="InterPro" id="IPR025392">
    <property type="entry name" value="DUF4124"/>
</dbReference>
<protein>
    <submittedName>
        <fullName evidence="3">DUF4124 domain-containing protein</fullName>
    </submittedName>
</protein>
<feature type="region of interest" description="Disordered" evidence="1">
    <location>
        <begin position="166"/>
        <end position="203"/>
    </location>
</feature>
<gene>
    <name evidence="3" type="ORF">B9G39_23880</name>
</gene>
<feature type="compositionally biased region" description="Pro residues" evidence="1">
    <location>
        <begin position="186"/>
        <end position="196"/>
    </location>
</feature>
<proteinExistence type="predicted"/>
<dbReference type="Pfam" id="PF17957">
    <property type="entry name" value="Big_7"/>
    <property type="match status" value="1"/>
</dbReference>
<dbReference type="Proteomes" id="UP000257039">
    <property type="component" value="Unassembled WGS sequence"/>
</dbReference>
<feature type="compositionally biased region" description="Polar residues" evidence="1">
    <location>
        <begin position="63"/>
        <end position="74"/>
    </location>
</feature>
<dbReference type="Gene3D" id="2.60.40.10">
    <property type="entry name" value="Immunoglobulins"/>
    <property type="match status" value="1"/>
</dbReference>
<accession>A0A4P9VWG1</accession>
<evidence type="ECO:0000313" key="3">
    <source>
        <dbReference type="EMBL" id="RDH46240.1"/>
    </source>
</evidence>
<reference evidence="3 4" key="1">
    <citation type="submission" date="2017-04" db="EMBL/GenBank/DDBJ databases">
        <title>Draft genome sequence of Zooshikella ganghwensis VG4 isolated from Red Sea sediments.</title>
        <authorList>
            <person name="Rehman Z."/>
            <person name="Alam I."/>
            <person name="Kamau A."/>
            <person name="Bajic V."/>
            <person name="Leiknes T."/>
        </authorList>
    </citation>
    <scope>NUCLEOTIDE SEQUENCE [LARGE SCALE GENOMIC DNA]</scope>
    <source>
        <strain evidence="3 4">VG4</strain>
    </source>
</reference>
<dbReference type="Pfam" id="PF13511">
    <property type="entry name" value="DUF4124"/>
    <property type="match status" value="1"/>
</dbReference>
<evidence type="ECO:0000259" key="2">
    <source>
        <dbReference type="Pfam" id="PF13511"/>
    </source>
</evidence>
<keyword evidence="4" id="KW-1185">Reference proteome</keyword>
<comment type="caution">
    <text evidence="3">The sequence shown here is derived from an EMBL/GenBank/DDBJ whole genome shotgun (WGS) entry which is preliminary data.</text>
</comment>
<feature type="region of interest" description="Disordered" evidence="1">
    <location>
        <begin position="63"/>
        <end position="87"/>
    </location>
</feature>
<evidence type="ECO:0000256" key="1">
    <source>
        <dbReference type="SAM" id="MobiDB-lite"/>
    </source>
</evidence>
<dbReference type="EMBL" id="NDXW01000001">
    <property type="protein sequence ID" value="RDH46240.1"/>
    <property type="molecule type" value="Genomic_DNA"/>
</dbReference>
<dbReference type="InterPro" id="IPR013783">
    <property type="entry name" value="Ig-like_fold"/>
</dbReference>
<name>A0A4P9VWG1_9GAMM</name>
<dbReference type="RefSeq" id="WP_094789032.1">
    <property type="nucleotide sequence ID" value="NZ_NDXW01000001.1"/>
</dbReference>
<feature type="domain" description="DUF4124" evidence="2">
    <location>
        <begin position="19"/>
        <end position="69"/>
    </location>
</feature>